<accession>A0A0E9PTP9</accession>
<dbReference type="EMBL" id="GBXM01100566">
    <property type="protein sequence ID" value="JAH08011.1"/>
    <property type="molecule type" value="Transcribed_RNA"/>
</dbReference>
<reference evidence="1" key="2">
    <citation type="journal article" date="2015" name="Fish Shellfish Immunol.">
        <title>Early steps in the European eel (Anguilla anguilla)-Vibrio vulnificus interaction in the gills: Role of the RtxA13 toxin.</title>
        <authorList>
            <person name="Callol A."/>
            <person name="Pajuelo D."/>
            <person name="Ebbesson L."/>
            <person name="Teles M."/>
            <person name="MacKenzie S."/>
            <person name="Amaro C."/>
        </authorList>
    </citation>
    <scope>NUCLEOTIDE SEQUENCE</scope>
</reference>
<protein>
    <submittedName>
        <fullName evidence="1">Uncharacterized protein</fullName>
    </submittedName>
</protein>
<proteinExistence type="predicted"/>
<dbReference type="AlphaFoldDB" id="A0A0E9PTP9"/>
<name>A0A0E9PTP9_ANGAN</name>
<organism evidence="1">
    <name type="scientific">Anguilla anguilla</name>
    <name type="common">European freshwater eel</name>
    <name type="synonym">Muraena anguilla</name>
    <dbReference type="NCBI Taxonomy" id="7936"/>
    <lineage>
        <taxon>Eukaryota</taxon>
        <taxon>Metazoa</taxon>
        <taxon>Chordata</taxon>
        <taxon>Craniata</taxon>
        <taxon>Vertebrata</taxon>
        <taxon>Euteleostomi</taxon>
        <taxon>Actinopterygii</taxon>
        <taxon>Neopterygii</taxon>
        <taxon>Teleostei</taxon>
        <taxon>Anguilliformes</taxon>
        <taxon>Anguillidae</taxon>
        <taxon>Anguilla</taxon>
    </lineage>
</organism>
<sequence>MLQLSALLSKMLSQSDVNVWQKYLGSLTDKIFQGQVICDQLYNVICFTSD</sequence>
<evidence type="ECO:0000313" key="1">
    <source>
        <dbReference type="EMBL" id="JAH08011.1"/>
    </source>
</evidence>
<reference evidence="1" key="1">
    <citation type="submission" date="2014-11" db="EMBL/GenBank/DDBJ databases">
        <authorList>
            <person name="Amaro Gonzalez C."/>
        </authorList>
    </citation>
    <scope>NUCLEOTIDE SEQUENCE</scope>
</reference>